<dbReference type="Gene3D" id="1.10.238.10">
    <property type="entry name" value="EF-hand"/>
    <property type="match status" value="1"/>
</dbReference>
<organism evidence="4 5">
    <name type="scientific">Cymbomonas tetramitiformis</name>
    <dbReference type="NCBI Taxonomy" id="36881"/>
    <lineage>
        <taxon>Eukaryota</taxon>
        <taxon>Viridiplantae</taxon>
        <taxon>Chlorophyta</taxon>
        <taxon>Pyramimonadophyceae</taxon>
        <taxon>Pyramimonadales</taxon>
        <taxon>Pyramimonadaceae</taxon>
        <taxon>Cymbomonas</taxon>
    </lineage>
</organism>
<reference evidence="4 5" key="1">
    <citation type="journal article" date="2015" name="Genome Biol. Evol.">
        <title>Comparative Genomics of a Bacterivorous Green Alga Reveals Evolutionary Causalities and Consequences of Phago-Mixotrophic Mode of Nutrition.</title>
        <authorList>
            <person name="Burns J.A."/>
            <person name="Paasch A."/>
            <person name="Narechania A."/>
            <person name="Kim E."/>
        </authorList>
    </citation>
    <scope>NUCLEOTIDE SEQUENCE [LARGE SCALE GENOMIC DNA]</scope>
    <source>
        <strain evidence="4 5">PLY_AMNH</strain>
    </source>
</reference>
<dbReference type="PROSITE" id="PS00018">
    <property type="entry name" value="EF_HAND_1"/>
    <property type="match status" value="1"/>
</dbReference>
<comment type="caution">
    <text evidence="4">The sequence shown here is derived from an EMBL/GenBank/DDBJ whole genome shotgun (WGS) entry which is preliminary data.</text>
</comment>
<protein>
    <recommendedName>
        <fullName evidence="3">EF-hand domain-containing protein</fullName>
    </recommendedName>
</protein>
<feature type="region of interest" description="Disordered" evidence="2">
    <location>
        <begin position="38"/>
        <end position="71"/>
    </location>
</feature>
<evidence type="ECO:0000313" key="4">
    <source>
        <dbReference type="EMBL" id="KAK3264161.1"/>
    </source>
</evidence>
<keyword evidence="5" id="KW-1185">Reference proteome</keyword>
<dbReference type="EMBL" id="LGRX02014752">
    <property type="protein sequence ID" value="KAK3264161.1"/>
    <property type="molecule type" value="Genomic_DNA"/>
</dbReference>
<dbReference type="Proteomes" id="UP001190700">
    <property type="component" value="Unassembled WGS sequence"/>
</dbReference>
<keyword evidence="1" id="KW-0106">Calcium</keyword>
<dbReference type="AlphaFoldDB" id="A0AAE0FQH5"/>
<dbReference type="InterPro" id="IPR011992">
    <property type="entry name" value="EF-hand-dom_pair"/>
</dbReference>
<evidence type="ECO:0000259" key="3">
    <source>
        <dbReference type="PROSITE" id="PS50222"/>
    </source>
</evidence>
<feature type="domain" description="EF-hand" evidence="3">
    <location>
        <begin position="104"/>
        <end position="139"/>
    </location>
</feature>
<accession>A0AAE0FQH5</accession>
<name>A0AAE0FQH5_9CHLO</name>
<sequence>MPVDSISHEEVFDAPLTSLACPDKAQSKADAMSIREQLTKKAASRLNAGPKDGPREGPLRSRRISTGDLPLGANERRKQYAARGTPLELNPLHVRTKKETILVKDIRNLQKYFNELDRDKNGTVDLQEIDAHMCKIYSVGAEDVSAWDKTGFAKTIRKYIQDKDHLDFPASTRLQPFMQRVVHES</sequence>
<dbReference type="InterPro" id="IPR018247">
    <property type="entry name" value="EF_Hand_1_Ca_BS"/>
</dbReference>
<evidence type="ECO:0000313" key="5">
    <source>
        <dbReference type="Proteomes" id="UP001190700"/>
    </source>
</evidence>
<evidence type="ECO:0000256" key="1">
    <source>
        <dbReference type="ARBA" id="ARBA00022837"/>
    </source>
</evidence>
<dbReference type="InterPro" id="IPR002048">
    <property type="entry name" value="EF_hand_dom"/>
</dbReference>
<proteinExistence type="predicted"/>
<evidence type="ECO:0000256" key="2">
    <source>
        <dbReference type="SAM" id="MobiDB-lite"/>
    </source>
</evidence>
<gene>
    <name evidence="4" type="ORF">CYMTET_27079</name>
</gene>
<dbReference type="PROSITE" id="PS50222">
    <property type="entry name" value="EF_HAND_2"/>
    <property type="match status" value="1"/>
</dbReference>
<dbReference type="SUPFAM" id="SSF47473">
    <property type="entry name" value="EF-hand"/>
    <property type="match status" value="1"/>
</dbReference>
<dbReference type="GO" id="GO:0005509">
    <property type="term" value="F:calcium ion binding"/>
    <property type="evidence" value="ECO:0007669"/>
    <property type="project" value="InterPro"/>
</dbReference>